<evidence type="ECO:0000313" key="2">
    <source>
        <dbReference type="EMBL" id="SUJ07348.1"/>
    </source>
</evidence>
<evidence type="ECO:0000313" key="3">
    <source>
        <dbReference type="Proteomes" id="UP000254893"/>
    </source>
</evidence>
<sequence>MKTKEIISDFSEFRRIAIELDKIIIRSYKWSDVDLNHNFYELEYLPENDRIRFSVHPDARKEILKRLLMLNHQSYKKEVSEDSKNIKAKHKKTGNKKKEDNFPKLF</sequence>
<reference evidence="2 3" key="1">
    <citation type="submission" date="2018-06" db="EMBL/GenBank/DDBJ databases">
        <authorList>
            <consortium name="Pathogen Informatics"/>
            <person name="Doyle S."/>
        </authorList>
    </citation>
    <scope>NUCLEOTIDE SEQUENCE [LARGE SCALE GENOMIC DNA]</scope>
    <source>
        <strain evidence="2 3">NCTC11388</strain>
    </source>
</reference>
<evidence type="ECO:0000256" key="1">
    <source>
        <dbReference type="SAM" id="MobiDB-lite"/>
    </source>
</evidence>
<gene>
    <name evidence="2" type="ORF">NCTC11388_01751</name>
</gene>
<organism evidence="2 3">
    <name type="scientific">Sphingobacterium spiritivorum</name>
    <name type="common">Flavobacterium spiritivorum</name>
    <dbReference type="NCBI Taxonomy" id="258"/>
    <lineage>
        <taxon>Bacteria</taxon>
        <taxon>Pseudomonadati</taxon>
        <taxon>Bacteroidota</taxon>
        <taxon>Sphingobacteriia</taxon>
        <taxon>Sphingobacteriales</taxon>
        <taxon>Sphingobacteriaceae</taxon>
        <taxon>Sphingobacterium</taxon>
    </lineage>
</organism>
<protein>
    <submittedName>
        <fullName evidence="2">Uncharacterized protein</fullName>
    </submittedName>
</protein>
<dbReference type="Proteomes" id="UP000254893">
    <property type="component" value="Unassembled WGS sequence"/>
</dbReference>
<dbReference type="RefSeq" id="WP_115169830.1">
    <property type="nucleotide sequence ID" value="NZ_UGYW01000002.1"/>
</dbReference>
<name>A0A380BU80_SPHSI</name>
<dbReference type="EMBL" id="UGYW01000002">
    <property type="protein sequence ID" value="SUJ07348.1"/>
    <property type="molecule type" value="Genomic_DNA"/>
</dbReference>
<accession>A0A380BU80</accession>
<feature type="compositionally biased region" description="Basic and acidic residues" evidence="1">
    <location>
        <begin position="96"/>
        <end position="106"/>
    </location>
</feature>
<proteinExistence type="predicted"/>
<dbReference type="AlphaFoldDB" id="A0A380BU80"/>
<feature type="region of interest" description="Disordered" evidence="1">
    <location>
        <begin position="77"/>
        <end position="106"/>
    </location>
</feature>
<feature type="compositionally biased region" description="Basic residues" evidence="1">
    <location>
        <begin position="86"/>
        <end position="95"/>
    </location>
</feature>